<reference evidence="1 2" key="1">
    <citation type="submission" date="2019-04" db="EMBL/GenBank/DDBJ databases">
        <authorList>
            <person name="Li Y."/>
            <person name="Wang J."/>
        </authorList>
    </citation>
    <scope>NUCLEOTIDE SEQUENCE [LARGE SCALE GENOMIC DNA]</scope>
    <source>
        <strain evidence="1 2">DSM 14668</strain>
    </source>
</reference>
<dbReference type="EMBL" id="SSMQ01000051">
    <property type="protein sequence ID" value="TKC99996.1"/>
    <property type="molecule type" value="Genomic_DNA"/>
</dbReference>
<comment type="caution">
    <text evidence="1">The sequence shown here is derived from an EMBL/GenBank/DDBJ whole genome shotgun (WGS) entry which is preliminary data.</text>
</comment>
<name>A0A4U1IZ66_9BACT</name>
<organism evidence="1 2">
    <name type="scientific">Polyangium fumosum</name>
    <dbReference type="NCBI Taxonomy" id="889272"/>
    <lineage>
        <taxon>Bacteria</taxon>
        <taxon>Pseudomonadati</taxon>
        <taxon>Myxococcota</taxon>
        <taxon>Polyangia</taxon>
        <taxon>Polyangiales</taxon>
        <taxon>Polyangiaceae</taxon>
        <taxon>Polyangium</taxon>
    </lineage>
</organism>
<dbReference type="Proteomes" id="UP000309215">
    <property type="component" value="Unassembled WGS sequence"/>
</dbReference>
<keyword evidence="2" id="KW-1185">Reference proteome</keyword>
<protein>
    <recommendedName>
        <fullName evidence="3">Phosphoribosyltransferase</fullName>
    </recommendedName>
</protein>
<dbReference type="OrthoDB" id="5498896at2"/>
<evidence type="ECO:0008006" key="3">
    <source>
        <dbReference type="Google" id="ProtNLM"/>
    </source>
</evidence>
<evidence type="ECO:0000313" key="2">
    <source>
        <dbReference type="Proteomes" id="UP000309215"/>
    </source>
</evidence>
<accession>A0A4U1IZ66</accession>
<dbReference type="RefSeq" id="WP_136933631.1">
    <property type="nucleotide sequence ID" value="NZ_SSMQ01000051.1"/>
</dbReference>
<proteinExistence type="predicted"/>
<evidence type="ECO:0000313" key="1">
    <source>
        <dbReference type="EMBL" id="TKC99996.1"/>
    </source>
</evidence>
<dbReference type="AlphaFoldDB" id="A0A4U1IZ66"/>
<sequence length="232" mass="25568">MRRIPGYAVGSYYKLGSPLAGLNANPMRGLVYLVTNQRKEPIPSSIQHPLHPGRTMMRLETPASAYAYVADIVAVHERDVRTALSITKPNIALVPIPAANVVRGNRTTDRWPSRDLALELERLGFGKVRPCVVHKDAMRPRFSYEEDPAHDLAQNLVTIGKPLPNEAVVYIDDIVTSGDRIAAIDQALGQPPAAGIVTTAVSEEKTRYDAYKLRTFALGYDPATSPWKLMIL</sequence>
<gene>
    <name evidence="1" type="ORF">E8A74_36055</name>
</gene>